<evidence type="ECO:0000313" key="3">
    <source>
        <dbReference type="Proteomes" id="UP000433406"/>
    </source>
</evidence>
<reference evidence="2 3" key="1">
    <citation type="submission" date="2019-10" db="EMBL/GenBank/DDBJ databases">
        <title>Nocardioides novel species isolated from the excrement of Marmot.</title>
        <authorList>
            <person name="Zhang G."/>
        </authorList>
    </citation>
    <scope>NUCLEOTIDE SEQUENCE [LARGE SCALE GENOMIC DNA]</scope>
    <source>
        <strain evidence="3">zg-579</strain>
    </source>
</reference>
<gene>
    <name evidence="2" type="ORF">GGQ22_02800</name>
</gene>
<evidence type="ECO:0000313" key="2">
    <source>
        <dbReference type="EMBL" id="MTB94002.1"/>
    </source>
</evidence>
<proteinExistence type="predicted"/>
<comment type="caution">
    <text evidence="2">The sequence shown here is derived from an EMBL/GenBank/DDBJ whole genome shotgun (WGS) entry which is preliminary data.</text>
</comment>
<protein>
    <recommendedName>
        <fullName evidence="1">Bacterial Ig-like domain-containing protein</fullName>
    </recommendedName>
</protein>
<dbReference type="InterPro" id="IPR032109">
    <property type="entry name" value="Big_3_5"/>
</dbReference>
<name>A0A6I3J4H8_9ACTN</name>
<keyword evidence="3" id="KW-1185">Reference proteome</keyword>
<dbReference type="Pfam" id="PF16640">
    <property type="entry name" value="Big_3_5"/>
    <property type="match status" value="1"/>
</dbReference>
<dbReference type="EMBL" id="WLCI01000003">
    <property type="protein sequence ID" value="MTB94002.1"/>
    <property type="molecule type" value="Genomic_DNA"/>
</dbReference>
<evidence type="ECO:0000259" key="1">
    <source>
        <dbReference type="Pfam" id="PF16640"/>
    </source>
</evidence>
<dbReference type="PROSITE" id="PS51318">
    <property type="entry name" value="TAT"/>
    <property type="match status" value="1"/>
</dbReference>
<dbReference type="AlphaFoldDB" id="A0A6I3J4H8"/>
<accession>A0A6I3J4H8</accession>
<organism evidence="2 3">
    <name type="scientific">Nocardioides marmotae</name>
    <dbReference type="NCBI Taxonomy" id="2663857"/>
    <lineage>
        <taxon>Bacteria</taxon>
        <taxon>Bacillati</taxon>
        <taxon>Actinomycetota</taxon>
        <taxon>Actinomycetes</taxon>
        <taxon>Propionibacteriales</taxon>
        <taxon>Nocardioidaceae</taxon>
        <taxon>Nocardioides</taxon>
    </lineage>
</organism>
<sequence>MINLSRTARRVAVAATSAAVAGTALVGATSGTAHAATVTTDYTCSLGNLYSGTFPLTVTGDLPVDAYWAGAAVPAGLLNVQAAATVPADAAGLLSAAGVTGAESRDFAFKVGSATARVPLSGAFTTDGGVTTWNGEGSNATFVTPNPTSAPVGVVLPNAFKLTTKQGDEDSAELSCAVASGTTPASVDTISFLKQTATKVTVTKKTIKVKKGKKAVVPVSVTSNAAPTLGKVTAAKGSKKLGQATLKNGKAKIKLGKLPVGTHKVTVKLVGSPALKAATTKVTIKVVK</sequence>
<dbReference type="Proteomes" id="UP000433406">
    <property type="component" value="Unassembled WGS sequence"/>
</dbReference>
<dbReference type="RefSeq" id="WP_154613793.1">
    <property type="nucleotide sequence ID" value="NZ_CP053660.1"/>
</dbReference>
<dbReference type="InterPro" id="IPR006311">
    <property type="entry name" value="TAT_signal"/>
</dbReference>
<feature type="domain" description="Bacterial Ig-like" evidence="1">
    <location>
        <begin position="207"/>
        <end position="286"/>
    </location>
</feature>